<sequence>MDPGPDSSGLRHPGAASLLALQRTAGNAAVNRLMRTRSVQRLVEEVPDGSSAPTGKTAITAEIHFRSGVTTLSLMCDAGDTVANLIEFVRPRLAKAFFPAFEVRGQDGVLRTDDALGTGTYRVMVTSRDWADISDSDNDSEDEQPVQVRNPRFTLRLPTGFTFDVTCDSGNDVAALKQFIAAQTLADPSTVQVFIGSAPLGDETELADGAAYRTAYTNLNWADVAEEEDLQRERDRLRAEFRLPETVEQVLAHAHYVDQDNPELAEVLGEESSGLYFIGRELAYTYNLKTCTAITLYCGQSELAFLDHIDASADVDRIAGQIGEFLTKLKQEREADDQTIMNDLTVRIYHAIGEYEQEGSYTNAVESLRKAGVTADVVPVEVSGTELVVVGGGEQPESFETGDVHLHDRIALRAYINGDYGYHVLGKPLYEYLNRNWSYAQRYRELHSLLDVAIDVAESRQDRELAEVFFLGLPEPTGVRLIGGG</sequence>
<comment type="caution">
    <text evidence="1">The sequence shown here is derived from an EMBL/GenBank/DDBJ whole genome shotgun (WGS) entry which is preliminary data.</text>
</comment>
<dbReference type="EMBL" id="JAGINW010000001">
    <property type="protein sequence ID" value="MBP2319879.1"/>
    <property type="molecule type" value="Genomic_DNA"/>
</dbReference>
<organism evidence="1 2">
    <name type="scientific">Kibdelosporangium banguiense</name>
    <dbReference type="NCBI Taxonomy" id="1365924"/>
    <lineage>
        <taxon>Bacteria</taxon>
        <taxon>Bacillati</taxon>
        <taxon>Actinomycetota</taxon>
        <taxon>Actinomycetes</taxon>
        <taxon>Pseudonocardiales</taxon>
        <taxon>Pseudonocardiaceae</taxon>
        <taxon>Kibdelosporangium</taxon>
    </lineage>
</organism>
<name>A0ABS4T5Y2_9PSEU</name>
<protein>
    <submittedName>
        <fullName evidence="1">Uncharacterized protein</fullName>
    </submittedName>
</protein>
<reference evidence="1 2" key="1">
    <citation type="submission" date="2021-03" db="EMBL/GenBank/DDBJ databases">
        <title>Sequencing the genomes of 1000 actinobacteria strains.</title>
        <authorList>
            <person name="Klenk H.-P."/>
        </authorList>
    </citation>
    <scope>NUCLEOTIDE SEQUENCE [LARGE SCALE GENOMIC DNA]</scope>
    <source>
        <strain evidence="1 2">DSM 46670</strain>
    </source>
</reference>
<evidence type="ECO:0000313" key="1">
    <source>
        <dbReference type="EMBL" id="MBP2319879.1"/>
    </source>
</evidence>
<accession>A0ABS4T5Y2</accession>
<proteinExistence type="predicted"/>
<keyword evidence="2" id="KW-1185">Reference proteome</keyword>
<dbReference type="RefSeq" id="WP_209633559.1">
    <property type="nucleotide sequence ID" value="NZ_JAGINW010000001.1"/>
</dbReference>
<dbReference type="Proteomes" id="UP001519332">
    <property type="component" value="Unassembled WGS sequence"/>
</dbReference>
<gene>
    <name evidence="1" type="ORF">JOF56_000264</name>
</gene>
<evidence type="ECO:0000313" key="2">
    <source>
        <dbReference type="Proteomes" id="UP001519332"/>
    </source>
</evidence>